<dbReference type="Proteomes" id="UP000663874">
    <property type="component" value="Unassembled WGS sequence"/>
</dbReference>
<sequence>MPTEPWKKLADIVHFNPTKDFPSL</sequence>
<name>A0A820C811_9BILA</name>
<evidence type="ECO:0000313" key="1">
    <source>
        <dbReference type="EMBL" id="CAF4203311.1"/>
    </source>
</evidence>
<reference evidence="1" key="1">
    <citation type="submission" date="2021-02" db="EMBL/GenBank/DDBJ databases">
        <authorList>
            <person name="Nowell W R."/>
        </authorList>
    </citation>
    <scope>NUCLEOTIDE SEQUENCE</scope>
</reference>
<organism evidence="1 2">
    <name type="scientific">Rotaria sordida</name>
    <dbReference type="NCBI Taxonomy" id="392033"/>
    <lineage>
        <taxon>Eukaryota</taxon>
        <taxon>Metazoa</taxon>
        <taxon>Spiralia</taxon>
        <taxon>Gnathifera</taxon>
        <taxon>Rotifera</taxon>
        <taxon>Eurotatoria</taxon>
        <taxon>Bdelloidea</taxon>
        <taxon>Philodinida</taxon>
        <taxon>Philodinidae</taxon>
        <taxon>Rotaria</taxon>
    </lineage>
</organism>
<gene>
    <name evidence="1" type="ORF">FNK824_LOCUS36375</name>
</gene>
<dbReference type="EMBL" id="CAJOBE010016732">
    <property type="protein sequence ID" value="CAF4203311.1"/>
    <property type="molecule type" value="Genomic_DNA"/>
</dbReference>
<evidence type="ECO:0000313" key="2">
    <source>
        <dbReference type="Proteomes" id="UP000663874"/>
    </source>
</evidence>
<protein>
    <submittedName>
        <fullName evidence="1">Uncharacterized protein</fullName>
    </submittedName>
</protein>
<feature type="non-terminal residue" evidence="1">
    <location>
        <position position="24"/>
    </location>
</feature>
<comment type="caution">
    <text evidence="1">The sequence shown here is derived from an EMBL/GenBank/DDBJ whole genome shotgun (WGS) entry which is preliminary data.</text>
</comment>
<dbReference type="AlphaFoldDB" id="A0A820C811"/>
<proteinExistence type="predicted"/>
<accession>A0A820C811</accession>